<keyword evidence="4" id="KW-1185">Reference proteome</keyword>
<proteinExistence type="predicted"/>
<keyword evidence="2" id="KW-1133">Transmembrane helix</keyword>
<gene>
    <name evidence="3" type="ORF">MHEL_39280</name>
</gene>
<reference evidence="3 4" key="1">
    <citation type="journal article" date="2019" name="Emerg. Microbes Infect.">
        <title>Comprehensive subspecies identification of 175 nontuberculous mycobacteria species based on 7547 genomic profiles.</title>
        <authorList>
            <person name="Matsumoto Y."/>
            <person name="Kinjo T."/>
            <person name="Motooka D."/>
            <person name="Nabeya D."/>
            <person name="Jung N."/>
            <person name="Uechi K."/>
            <person name="Horii T."/>
            <person name="Iida T."/>
            <person name="Fujita J."/>
            <person name="Nakamura S."/>
        </authorList>
    </citation>
    <scope>NUCLEOTIDE SEQUENCE [LARGE SCALE GENOMIC DNA]</scope>
    <source>
        <strain evidence="3 4">JCM 30396</strain>
    </source>
</reference>
<dbReference type="RefSeq" id="WP_179968414.1">
    <property type="nucleotide sequence ID" value="NZ_AP022596.1"/>
</dbReference>
<evidence type="ECO:0000313" key="3">
    <source>
        <dbReference type="EMBL" id="BBY65685.1"/>
    </source>
</evidence>
<dbReference type="EMBL" id="AP022596">
    <property type="protein sequence ID" value="BBY65685.1"/>
    <property type="molecule type" value="Genomic_DNA"/>
</dbReference>
<evidence type="ECO:0000313" key="4">
    <source>
        <dbReference type="Proteomes" id="UP000467148"/>
    </source>
</evidence>
<keyword evidence="2" id="KW-0472">Membrane</keyword>
<name>A0A7I7TBG1_9MYCO</name>
<keyword evidence="2" id="KW-0812">Transmembrane</keyword>
<dbReference type="Proteomes" id="UP000467148">
    <property type="component" value="Chromosome"/>
</dbReference>
<sequence length="111" mass="10338">MTIGPCPGTGAGDGTDVGVGVGSPGAWNGGGATDVVVVGEVGDVGDVGDVSDVVGSVVSVVVVVVGVVVVVVVVVTGCRTSVRGTHVYDGSGMKPGGTTWLAGSGAGGAGW</sequence>
<dbReference type="AlphaFoldDB" id="A0A7I7TBG1"/>
<evidence type="ECO:0000256" key="1">
    <source>
        <dbReference type="SAM" id="MobiDB-lite"/>
    </source>
</evidence>
<feature type="transmembrane region" description="Helical" evidence="2">
    <location>
        <begin position="53"/>
        <end position="75"/>
    </location>
</feature>
<accession>A0A7I7TBG1</accession>
<dbReference type="KEGG" id="mhev:MHEL_39280"/>
<evidence type="ECO:0000256" key="2">
    <source>
        <dbReference type="SAM" id="Phobius"/>
    </source>
</evidence>
<protein>
    <submittedName>
        <fullName evidence="3">Uncharacterized protein</fullName>
    </submittedName>
</protein>
<feature type="compositionally biased region" description="Gly residues" evidence="1">
    <location>
        <begin position="7"/>
        <end position="20"/>
    </location>
</feature>
<organism evidence="3 4">
    <name type="scientific">Mycolicibacterium helvum</name>
    <dbReference type="NCBI Taxonomy" id="1534349"/>
    <lineage>
        <taxon>Bacteria</taxon>
        <taxon>Bacillati</taxon>
        <taxon>Actinomycetota</taxon>
        <taxon>Actinomycetes</taxon>
        <taxon>Mycobacteriales</taxon>
        <taxon>Mycobacteriaceae</taxon>
        <taxon>Mycolicibacterium</taxon>
    </lineage>
</organism>
<feature type="region of interest" description="Disordered" evidence="1">
    <location>
        <begin position="1"/>
        <end position="20"/>
    </location>
</feature>